<organism evidence="2">
    <name type="scientific">uncultured Anaerotruncus sp</name>
    <dbReference type="NCBI Taxonomy" id="905011"/>
    <lineage>
        <taxon>Bacteria</taxon>
        <taxon>Bacillati</taxon>
        <taxon>Bacillota</taxon>
        <taxon>Clostridia</taxon>
        <taxon>Eubacteriales</taxon>
        <taxon>Oscillospiraceae</taxon>
        <taxon>Anaerotruncus</taxon>
        <taxon>environmental samples</taxon>
    </lineage>
</organism>
<accession>A0A1C6G7D8</accession>
<protein>
    <submittedName>
        <fullName evidence="2">CotJB protein</fullName>
    </submittedName>
</protein>
<gene>
    <name evidence="2" type="ORF">SAMEA3545359_00259</name>
</gene>
<evidence type="ECO:0000259" key="1">
    <source>
        <dbReference type="Pfam" id="PF12652"/>
    </source>
</evidence>
<dbReference type="PIRSF" id="PIRSF010606">
    <property type="entry name" value="Spore_coat_CotJB"/>
    <property type="match status" value="1"/>
</dbReference>
<name>A0A1C6G7D8_9FIRM</name>
<evidence type="ECO:0000313" key="2">
    <source>
        <dbReference type="EMBL" id="SCJ41212.1"/>
    </source>
</evidence>
<dbReference type="Pfam" id="PF12652">
    <property type="entry name" value="CotJB"/>
    <property type="match status" value="1"/>
</dbReference>
<dbReference type="AlphaFoldDB" id="A0A1C6G7D8"/>
<dbReference type="EMBL" id="FMHG01000001">
    <property type="protein sequence ID" value="SCJ41212.1"/>
    <property type="molecule type" value="Genomic_DNA"/>
</dbReference>
<dbReference type="InterPro" id="IPR016571">
    <property type="entry name" value="Spore_coat_assembly_CotJB"/>
</dbReference>
<proteinExistence type="predicted"/>
<sequence>MGEQRDERKLLLQQIDQYSFAVDDVKLFLDTHPHDEEALAYFRRYSALRKKALQAYTQRYGALSMDTAKGDRWDWVDTPWPWEGAY</sequence>
<reference evidence="2" key="1">
    <citation type="submission" date="2015-09" db="EMBL/GenBank/DDBJ databases">
        <authorList>
            <consortium name="Pathogen Informatics"/>
        </authorList>
    </citation>
    <scope>NUCLEOTIDE SEQUENCE</scope>
    <source>
        <strain evidence="2">2789STDY5834896</strain>
    </source>
</reference>
<dbReference type="InterPro" id="IPR024207">
    <property type="entry name" value="CotJB_dom"/>
</dbReference>
<feature type="domain" description="Protein CotJB" evidence="1">
    <location>
        <begin position="11"/>
        <end position="83"/>
    </location>
</feature>